<comment type="caution">
    <text evidence="1">The sequence shown here is derived from an EMBL/GenBank/DDBJ whole genome shotgun (WGS) entry which is preliminary data.</text>
</comment>
<dbReference type="AlphaFoldDB" id="A0A7Y9KWP7"/>
<dbReference type="Proteomes" id="UP000530403">
    <property type="component" value="Unassembled WGS sequence"/>
</dbReference>
<evidence type="ECO:0000313" key="1">
    <source>
        <dbReference type="EMBL" id="NYE41680.1"/>
    </source>
</evidence>
<accession>A0A7Y9KWP7</accession>
<evidence type="ECO:0000313" key="2">
    <source>
        <dbReference type="Proteomes" id="UP000530403"/>
    </source>
</evidence>
<protein>
    <submittedName>
        <fullName evidence="1">Uncharacterized protein</fullName>
    </submittedName>
</protein>
<reference evidence="1 2" key="1">
    <citation type="submission" date="2020-07" db="EMBL/GenBank/DDBJ databases">
        <title>Sequencing the genomes of 1000 actinobacteria strains.</title>
        <authorList>
            <person name="Klenk H.-P."/>
        </authorList>
    </citation>
    <scope>NUCLEOTIDE SEQUENCE [LARGE SCALE GENOMIC DNA]</scope>
    <source>
        <strain evidence="1 2">DSM 41455</strain>
    </source>
</reference>
<dbReference type="EMBL" id="JACCCF010000001">
    <property type="protein sequence ID" value="NYE41680.1"/>
    <property type="molecule type" value="Genomic_DNA"/>
</dbReference>
<organism evidence="1 2">
    <name type="scientific">Streptomyces fulvorobeus</name>
    <dbReference type="NCBI Taxonomy" id="284028"/>
    <lineage>
        <taxon>Bacteria</taxon>
        <taxon>Bacillati</taxon>
        <taxon>Actinomycetota</taxon>
        <taxon>Actinomycetes</taxon>
        <taxon>Kitasatosporales</taxon>
        <taxon>Streptomycetaceae</taxon>
        <taxon>Streptomyces</taxon>
    </lineage>
</organism>
<sequence>MRQLGAALDTARTEAPNDTDARYLRAVCQL</sequence>
<name>A0A7Y9KWP7_9ACTN</name>
<proteinExistence type="predicted"/>
<gene>
    <name evidence="1" type="ORF">HEB29_002691</name>
</gene>